<proteinExistence type="predicted"/>
<accession>A0A0E9VL28</accession>
<organism evidence="1">
    <name type="scientific">Anguilla anguilla</name>
    <name type="common">European freshwater eel</name>
    <name type="synonym">Muraena anguilla</name>
    <dbReference type="NCBI Taxonomy" id="7936"/>
    <lineage>
        <taxon>Eukaryota</taxon>
        <taxon>Metazoa</taxon>
        <taxon>Chordata</taxon>
        <taxon>Craniata</taxon>
        <taxon>Vertebrata</taxon>
        <taxon>Euteleostomi</taxon>
        <taxon>Actinopterygii</taxon>
        <taxon>Neopterygii</taxon>
        <taxon>Teleostei</taxon>
        <taxon>Anguilliformes</taxon>
        <taxon>Anguillidae</taxon>
        <taxon>Anguilla</taxon>
    </lineage>
</organism>
<name>A0A0E9VL28_ANGAN</name>
<evidence type="ECO:0000313" key="1">
    <source>
        <dbReference type="EMBL" id="JAH78814.1"/>
    </source>
</evidence>
<reference evidence="1" key="2">
    <citation type="journal article" date="2015" name="Fish Shellfish Immunol.">
        <title>Early steps in the European eel (Anguilla anguilla)-Vibrio vulnificus interaction in the gills: Role of the RtxA13 toxin.</title>
        <authorList>
            <person name="Callol A."/>
            <person name="Pajuelo D."/>
            <person name="Ebbesson L."/>
            <person name="Teles M."/>
            <person name="MacKenzie S."/>
            <person name="Amaro C."/>
        </authorList>
    </citation>
    <scope>NUCLEOTIDE SEQUENCE</scope>
</reference>
<dbReference type="EMBL" id="GBXM01029763">
    <property type="protein sequence ID" value="JAH78814.1"/>
    <property type="molecule type" value="Transcribed_RNA"/>
</dbReference>
<sequence>MILHLDNLMSDRDSRVLIWLASPSHPLKRNSA</sequence>
<protein>
    <submittedName>
        <fullName evidence="1">Uncharacterized protein</fullName>
    </submittedName>
</protein>
<dbReference type="AlphaFoldDB" id="A0A0E9VL28"/>
<reference evidence="1" key="1">
    <citation type="submission" date="2014-11" db="EMBL/GenBank/DDBJ databases">
        <authorList>
            <person name="Amaro Gonzalez C."/>
        </authorList>
    </citation>
    <scope>NUCLEOTIDE SEQUENCE</scope>
</reference>